<dbReference type="GO" id="GO:0016491">
    <property type="term" value="F:oxidoreductase activity"/>
    <property type="evidence" value="ECO:0007669"/>
    <property type="project" value="InterPro"/>
</dbReference>
<dbReference type="RefSeq" id="WP_106348275.1">
    <property type="nucleotide sequence ID" value="NZ_PVUE01000004.1"/>
</dbReference>
<evidence type="ECO:0000313" key="2">
    <source>
        <dbReference type="Proteomes" id="UP000237752"/>
    </source>
</evidence>
<dbReference type="InterPro" id="IPR012349">
    <property type="entry name" value="Split_barrel_FMN-bd"/>
</dbReference>
<dbReference type="NCBIfam" id="TIGR00026">
    <property type="entry name" value="hi_GC_TIGR00026"/>
    <property type="match status" value="1"/>
</dbReference>
<dbReference type="Gene3D" id="2.30.110.10">
    <property type="entry name" value="Electron Transport, Fmn-binding Protein, Chain A"/>
    <property type="match status" value="1"/>
</dbReference>
<comment type="caution">
    <text evidence="1">The sequence shown here is derived from an EMBL/GenBank/DDBJ whole genome shotgun (WGS) entry which is preliminary data.</text>
</comment>
<keyword evidence="2" id="KW-1185">Reference proteome</keyword>
<dbReference type="InterPro" id="IPR004378">
    <property type="entry name" value="F420H2_quin_Rdtase"/>
</dbReference>
<accession>A0A2T1A2H1</accession>
<dbReference type="EMBL" id="PVUE01000004">
    <property type="protein sequence ID" value="PRZ42734.1"/>
    <property type="molecule type" value="Genomic_DNA"/>
</dbReference>
<name>A0A2T1A2H1_9ACTN</name>
<organism evidence="1 2">
    <name type="scientific">Antricoccus suffuscus</name>
    <dbReference type="NCBI Taxonomy" id="1629062"/>
    <lineage>
        <taxon>Bacteria</taxon>
        <taxon>Bacillati</taxon>
        <taxon>Actinomycetota</taxon>
        <taxon>Actinomycetes</taxon>
        <taxon>Geodermatophilales</taxon>
        <taxon>Antricoccaceae</taxon>
        <taxon>Antricoccus</taxon>
    </lineage>
</organism>
<dbReference type="OrthoDB" id="163266at2"/>
<evidence type="ECO:0000313" key="1">
    <source>
        <dbReference type="EMBL" id="PRZ42734.1"/>
    </source>
</evidence>
<proteinExistence type="predicted"/>
<gene>
    <name evidence="1" type="ORF">CLV47_10480</name>
</gene>
<reference evidence="1 2" key="1">
    <citation type="submission" date="2018-03" db="EMBL/GenBank/DDBJ databases">
        <title>Genomic Encyclopedia of Archaeal and Bacterial Type Strains, Phase II (KMG-II): from individual species to whole genera.</title>
        <authorList>
            <person name="Goeker M."/>
        </authorList>
    </citation>
    <scope>NUCLEOTIDE SEQUENCE [LARGE SCALE GENOMIC DNA]</scope>
    <source>
        <strain evidence="1 2">DSM 100065</strain>
    </source>
</reference>
<dbReference type="Proteomes" id="UP000237752">
    <property type="component" value="Unassembled WGS sequence"/>
</dbReference>
<dbReference type="AlphaFoldDB" id="A0A2T1A2H1"/>
<protein>
    <submittedName>
        <fullName evidence="1">Deazaflavin-dependent oxidoreductase (Nitroreductase family)</fullName>
    </submittedName>
</protein>
<dbReference type="Pfam" id="PF04075">
    <property type="entry name" value="F420H2_quin_red"/>
    <property type="match status" value="1"/>
</dbReference>
<sequence length="151" mass="16837">MRLVDIGAKALRTRGFVRAPIYLYRTGLGFLLGHRMLMLQHIGRKSGARRYVVLEVVEQPSPLSYVVASGFGTQAQWYRNVLAHPRVGVSVGFGMSTPARAVPLTDDEVAATLQRYQRDRPRTWSALMSTIESATGRPVTTLPMVRLELQP</sequence>